<name>A0A3R9QTZ2_9CREN</name>
<reference evidence="1 3" key="1">
    <citation type="submission" date="2018-10" db="EMBL/GenBank/DDBJ databases">
        <title>Co-occurring genomic capacity for anaerobic methane metabolism and dissimilatory sulfite reduction discovered in the Korarchaeota.</title>
        <authorList>
            <person name="Mckay L.J."/>
            <person name="Dlakic M."/>
            <person name="Fields M.W."/>
            <person name="Delmont T.O."/>
            <person name="Eren A.M."/>
            <person name="Jay Z.J."/>
            <person name="Klingelsmith K.B."/>
            <person name="Rusch D.B."/>
            <person name="Inskeep W.P."/>
        </authorList>
    </citation>
    <scope>NUCLEOTIDE SEQUENCE [LARGE SCALE GENOMIC DNA]</scope>
    <source>
        <strain evidence="1 3">MDKW</strain>
    </source>
</reference>
<evidence type="ECO:0000313" key="1">
    <source>
        <dbReference type="EMBL" id="RSN73259.1"/>
    </source>
</evidence>
<dbReference type="Proteomes" id="UP000277582">
    <property type="component" value="Unassembled WGS sequence"/>
</dbReference>
<evidence type="ECO:0000313" key="3">
    <source>
        <dbReference type="Proteomes" id="UP000277582"/>
    </source>
</evidence>
<dbReference type="Proteomes" id="UP000316217">
    <property type="component" value="Unassembled WGS sequence"/>
</dbReference>
<evidence type="ECO:0000313" key="4">
    <source>
        <dbReference type="Proteomes" id="UP000316217"/>
    </source>
</evidence>
<dbReference type="EMBL" id="RCOS01000125">
    <property type="protein sequence ID" value="RSN73259.1"/>
    <property type="molecule type" value="Genomic_DNA"/>
</dbReference>
<dbReference type="AlphaFoldDB" id="A0A3R9QTZ2"/>
<evidence type="ECO:0000313" key="2">
    <source>
        <dbReference type="EMBL" id="RZN58538.1"/>
    </source>
</evidence>
<sequence>MTYKRVRSSWNGEDMVFARKLADALSDRLVRVISLSSPDDEVYESNVLVVLKEIKYEDFEIVSSSIGSWG</sequence>
<organism evidence="1 3">
    <name type="scientific">Candidatus Methanodesulfokora washburnensis</name>
    <dbReference type="NCBI Taxonomy" id="2478471"/>
    <lineage>
        <taxon>Archaea</taxon>
        <taxon>Thermoproteota</taxon>
        <taxon>Candidatus Korarchaeia</taxon>
        <taxon>Candidatus Korarchaeia incertae sedis</taxon>
        <taxon>Candidatus Methanodesulfokora</taxon>
    </lineage>
</organism>
<protein>
    <submittedName>
        <fullName evidence="1">Uncharacterized protein</fullName>
    </submittedName>
</protein>
<dbReference type="EMBL" id="RXII01000117">
    <property type="protein sequence ID" value="RZN58538.1"/>
    <property type="molecule type" value="Genomic_DNA"/>
</dbReference>
<gene>
    <name evidence="1" type="ORF">D6D85_11085</name>
    <name evidence="2" type="ORF">EF810_07390</name>
</gene>
<comment type="caution">
    <text evidence="1">The sequence shown here is derived from an EMBL/GenBank/DDBJ whole genome shotgun (WGS) entry which is preliminary data.</text>
</comment>
<proteinExistence type="predicted"/>
<keyword evidence="3" id="KW-1185">Reference proteome</keyword>
<reference evidence="2 4" key="2">
    <citation type="journal article" date="2019" name="Nat. Microbiol.">
        <title>Wide diversity of methane and short-chain alkane metabolisms in uncultured archaea.</title>
        <authorList>
            <person name="Borrel G."/>
            <person name="Adam P.S."/>
            <person name="McKay L.J."/>
            <person name="Chen L.X."/>
            <person name="Sierra-Garcia I.N."/>
            <person name="Sieber C.M."/>
            <person name="Letourneur Q."/>
            <person name="Ghozlane A."/>
            <person name="Andersen G.L."/>
            <person name="Li W.J."/>
            <person name="Hallam S.J."/>
            <person name="Muyzer G."/>
            <person name="de Oliveira V.M."/>
            <person name="Inskeep W.P."/>
            <person name="Banfield J.F."/>
            <person name="Gribaldo S."/>
        </authorList>
    </citation>
    <scope>NUCLEOTIDE SEQUENCE [LARGE SCALE GENOMIC DNA]</scope>
    <source>
        <strain evidence="2">NM4</strain>
    </source>
</reference>
<accession>A0A3R9QTZ2</accession>
<dbReference type="RefSeq" id="WP_125672027.1">
    <property type="nucleotide sequence ID" value="NZ_RCOS01000125.1"/>
</dbReference>